<evidence type="ECO:0000313" key="2">
    <source>
        <dbReference type="Proteomes" id="UP001190700"/>
    </source>
</evidence>
<gene>
    <name evidence="1" type="ORF">CYMTET_3889</name>
</gene>
<accession>A0AAE0H2K8</accession>
<protein>
    <submittedName>
        <fullName evidence="1">Uncharacterized protein</fullName>
    </submittedName>
</protein>
<dbReference type="EMBL" id="LGRX02000421">
    <property type="protein sequence ID" value="KAK3288671.1"/>
    <property type="molecule type" value="Genomic_DNA"/>
</dbReference>
<dbReference type="Proteomes" id="UP001190700">
    <property type="component" value="Unassembled WGS sequence"/>
</dbReference>
<dbReference type="AlphaFoldDB" id="A0AAE0H2K8"/>
<evidence type="ECO:0000313" key="1">
    <source>
        <dbReference type="EMBL" id="KAK3288671.1"/>
    </source>
</evidence>
<sequence length="406" mass="45874">MGKTLCRNPTRARLRRRLALLGAHLTRESTRHLTHALKQFFLTPRHERKFHDLAPESIHLCESDATLVRCRSPLHVGKCCTVWLYTVFGESDVVKSKGLGTRFALKVVTKNNFNHEFLDEEASSRSRASMQESVAREVRTACCDGRSVVEHAQLPDDAETSTLPDHPVRPSLLEIEARHAVTGFAHHLVWGAQLMVAADLDAGRFVRNLGASVEYRALELVQLARLTLICMLRLKRLFKMFQVDFKWENCGLYVESDERVSVKLLDTSGVISELHPTKRMTTYGVRSERHIAADETMVVWGFGIALCQLANPNRYRPISKYFKQVADGEPLTAHGVRRAVCPVQHETAEWFLAVSLRCFGLAANGHVPTLRTLQTVVNRHTTRQHDRGNVAIVRSLEHMKPVPDVP</sequence>
<proteinExistence type="predicted"/>
<reference evidence="1 2" key="1">
    <citation type="journal article" date="2015" name="Genome Biol. Evol.">
        <title>Comparative Genomics of a Bacterivorous Green Alga Reveals Evolutionary Causalities and Consequences of Phago-Mixotrophic Mode of Nutrition.</title>
        <authorList>
            <person name="Burns J.A."/>
            <person name="Paasch A."/>
            <person name="Narechania A."/>
            <person name="Kim E."/>
        </authorList>
    </citation>
    <scope>NUCLEOTIDE SEQUENCE [LARGE SCALE GENOMIC DNA]</scope>
    <source>
        <strain evidence="1 2">PLY_AMNH</strain>
    </source>
</reference>
<keyword evidence="2" id="KW-1185">Reference proteome</keyword>
<organism evidence="1 2">
    <name type="scientific">Cymbomonas tetramitiformis</name>
    <dbReference type="NCBI Taxonomy" id="36881"/>
    <lineage>
        <taxon>Eukaryota</taxon>
        <taxon>Viridiplantae</taxon>
        <taxon>Chlorophyta</taxon>
        <taxon>Pyramimonadophyceae</taxon>
        <taxon>Pyramimonadales</taxon>
        <taxon>Pyramimonadaceae</taxon>
        <taxon>Cymbomonas</taxon>
    </lineage>
</organism>
<comment type="caution">
    <text evidence="1">The sequence shown here is derived from an EMBL/GenBank/DDBJ whole genome shotgun (WGS) entry which is preliminary data.</text>
</comment>
<name>A0AAE0H2K8_9CHLO</name>